<evidence type="ECO:0000313" key="1">
    <source>
        <dbReference type="EMBL" id="URD73536.1"/>
    </source>
</evidence>
<dbReference type="EMBL" id="CP097502">
    <property type="protein sequence ID" value="URD73536.1"/>
    <property type="molecule type" value="Genomic_DNA"/>
</dbReference>
<organism evidence="1 2">
    <name type="scientific">Musa troglodytarum</name>
    <name type="common">fe'i banana</name>
    <dbReference type="NCBI Taxonomy" id="320322"/>
    <lineage>
        <taxon>Eukaryota</taxon>
        <taxon>Viridiplantae</taxon>
        <taxon>Streptophyta</taxon>
        <taxon>Embryophyta</taxon>
        <taxon>Tracheophyta</taxon>
        <taxon>Spermatophyta</taxon>
        <taxon>Magnoliopsida</taxon>
        <taxon>Liliopsida</taxon>
        <taxon>Zingiberales</taxon>
        <taxon>Musaceae</taxon>
        <taxon>Musa</taxon>
    </lineage>
</organism>
<protein>
    <submittedName>
        <fullName evidence="1">Uncharacterized protein</fullName>
    </submittedName>
</protein>
<dbReference type="Proteomes" id="UP001055439">
    <property type="component" value="Chromosome 1"/>
</dbReference>
<name>A0A9E7EAV2_9LILI</name>
<evidence type="ECO:0000313" key="2">
    <source>
        <dbReference type="Proteomes" id="UP001055439"/>
    </source>
</evidence>
<dbReference type="AlphaFoldDB" id="A0A9E7EAV2"/>
<reference evidence="1" key="1">
    <citation type="submission" date="2022-05" db="EMBL/GenBank/DDBJ databases">
        <title>The Musa troglodytarum L. genome provides insights into the mechanism of non-climacteric behaviour and enrichment of carotenoids.</title>
        <authorList>
            <person name="Wang J."/>
        </authorList>
    </citation>
    <scope>NUCLEOTIDE SEQUENCE</scope>
    <source>
        <tissue evidence="1">Leaf</tissue>
    </source>
</reference>
<accession>A0A9E7EAV2</accession>
<gene>
    <name evidence="1" type="ORF">MUK42_34022</name>
</gene>
<proteinExistence type="predicted"/>
<keyword evidence="2" id="KW-1185">Reference proteome</keyword>
<sequence>MASRLCQPSISKSEFFYLPSLVTSKASFYVSFGSIHQIIQSEYLKESSNNIILLMDGPDYLVCLVDSPAPPLSFSEPMVIKVKQKE</sequence>